<gene>
    <name evidence="1" type="ORF">D6D01_07489</name>
</gene>
<proteinExistence type="predicted"/>
<name>A0A4S9KP09_AURPU</name>
<accession>A0A4S9KP09</accession>
<protein>
    <recommendedName>
        <fullName evidence="3">Cryptic loci regulator 2 N-terminal domain-containing protein</fullName>
    </recommendedName>
</protein>
<dbReference type="Proteomes" id="UP000306584">
    <property type="component" value="Unassembled WGS sequence"/>
</dbReference>
<organism evidence="1 2">
    <name type="scientific">Aureobasidium pullulans</name>
    <name type="common">Black yeast</name>
    <name type="synonym">Pullularia pullulans</name>
    <dbReference type="NCBI Taxonomy" id="5580"/>
    <lineage>
        <taxon>Eukaryota</taxon>
        <taxon>Fungi</taxon>
        <taxon>Dikarya</taxon>
        <taxon>Ascomycota</taxon>
        <taxon>Pezizomycotina</taxon>
        <taxon>Dothideomycetes</taxon>
        <taxon>Dothideomycetidae</taxon>
        <taxon>Dothideales</taxon>
        <taxon>Saccotheciaceae</taxon>
        <taxon>Aureobasidium</taxon>
    </lineage>
</organism>
<evidence type="ECO:0008006" key="3">
    <source>
        <dbReference type="Google" id="ProtNLM"/>
    </source>
</evidence>
<comment type="caution">
    <text evidence="1">The sequence shown here is derived from an EMBL/GenBank/DDBJ whole genome shotgun (WGS) entry which is preliminary data.</text>
</comment>
<evidence type="ECO:0000313" key="1">
    <source>
        <dbReference type="EMBL" id="THY17478.1"/>
    </source>
</evidence>
<sequence>MQIFDEQEPQDDYQAMDIDRPTVGQLHLPAGIRQPARPVPVPHPPQPIVLYLDLLPSDGDATKWKPHFPGYHVEAPDVSNARQFTTKFCDQQDLQALCGGFFTIRMIPVGYQVMRSDRGDMKIYGHPSGSSYATLGEFGTHIASMMKEDLVNCECIPCNKVNWRKFAPTDAVLRVGLPRVPGGAATVALAQTARRAAQDNPVARWRHRQPRRPVLPPVDPILAVDLSWTHHSRDDLQETLNLLRILTANLDGVDAVVLAALTDNKALWEPDYPNYLTYVRRPEVHTVELDGLWQQWYERQLASVELIKAQTKTAQAAQESWELLQRAKDVQNLSEWQKETIKQAMLELQDVTPLGLLGAFH</sequence>
<dbReference type="EMBL" id="QZBD01000366">
    <property type="protein sequence ID" value="THY17478.1"/>
    <property type="molecule type" value="Genomic_DNA"/>
</dbReference>
<dbReference type="AlphaFoldDB" id="A0A4S9KP09"/>
<reference evidence="1 2" key="1">
    <citation type="submission" date="2018-10" db="EMBL/GenBank/DDBJ databases">
        <title>Fifty Aureobasidium pullulans genomes reveal a recombining polyextremotolerant generalist.</title>
        <authorList>
            <person name="Gostincar C."/>
            <person name="Turk M."/>
            <person name="Zajc J."/>
            <person name="Gunde-Cimerman N."/>
        </authorList>
    </citation>
    <scope>NUCLEOTIDE SEQUENCE [LARGE SCALE GENOMIC DNA]</scope>
    <source>
        <strain evidence="1 2">EXF-6604</strain>
    </source>
</reference>
<evidence type="ECO:0000313" key="2">
    <source>
        <dbReference type="Proteomes" id="UP000306584"/>
    </source>
</evidence>